<dbReference type="InterPro" id="IPR033964">
    <property type="entry name" value="ABBA"/>
</dbReference>
<evidence type="ECO:0000313" key="4">
    <source>
        <dbReference type="Proteomes" id="UP001323617"/>
    </source>
</evidence>
<dbReference type="PANTHER" id="PTHR40627:SF4">
    <property type="entry name" value="PRENYLTRANSFERASE ASQH1-RELATED"/>
    <property type="match status" value="1"/>
</dbReference>
<dbReference type="Pfam" id="PF11991">
    <property type="entry name" value="Trp_DMAT"/>
    <property type="match status" value="1"/>
</dbReference>
<reference evidence="3 4" key="1">
    <citation type="journal article" date="2023" name="bioRxiv">
        <title>High-quality genome assemblies of four members of thePodospora anserinaspecies complex.</title>
        <authorList>
            <person name="Ament-Velasquez S.L."/>
            <person name="Vogan A.A."/>
            <person name="Wallerman O."/>
            <person name="Hartmann F."/>
            <person name="Gautier V."/>
            <person name="Silar P."/>
            <person name="Giraud T."/>
            <person name="Johannesson H."/>
        </authorList>
    </citation>
    <scope>NUCLEOTIDE SEQUENCE [LARGE SCALE GENOMIC DNA]</scope>
    <source>
        <strain evidence="3 4">CBS 124.78</strain>
    </source>
</reference>
<dbReference type="SFLD" id="SFLDS00036">
    <property type="entry name" value="Aromatic_Prenyltransferase"/>
    <property type="match status" value="1"/>
</dbReference>
<accession>A0ABR0I4B0</accession>
<dbReference type="Proteomes" id="UP001323617">
    <property type="component" value="Unassembled WGS sequence"/>
</dbReference>
<evidence type="ECO:0000256" key="1">
    <source>
        <dbReference type="ARBA" id="ARBA00010209"/>
    </source>
</evidence>
<evidence type="ECO:0000256" key="2">
    <source>
        <dbReference type="ARBA" id="ARBA00022679"/>
    </source>
</evidence>
<dbReference type="RefSeq" id="XP_062798515.1">
    <property type="nucleotide sequence ID" value="XM_062947438.1"/>
</dbReference>
<comment type="similarity">
    <text evidence="1">Belongs to the tryptophan dimethylallyltransferase family.</text>
</comment>
<dbReference type="NCBIfam" id="TIGR03429">
    <property type="entry name" value="arom_pren_DMATS"/>
    <property type="match status" value="1"/>
</dbReference>
<name>A0ABR0I4B0_9PEZI</name>
<comment type="caution">
    <text evidence="3">The sequence shown here is derived from an EMBL/GenBank/DDBJ whole genome shotgun (WGS) entry which is preliminary data.</text>
</comment>
<dbReference type="InterPro" id="IPR017795">
    <property type="entry name" value="ABBA_NscD-like"/>
</dbReference>
<dbReference type="CDD" id="cd13929">
    <property type="entry name" value="PT-DMATS_CymD"/>
    <property type="match status" value="1"/>
</dbReference>
<dbReference type="GeneID" id="87968303"/>
<proteinExistence type="inferred from homology"/>
<protein>
    <recommendedName>
        <fullName evidence="5">Aromatic prenyltransferase</fullName>
    </recommendedName>
</protein>
<organism evidence="3 4">
    <name type="scientific">Podospora pseudoanserina</name>
    <dbReference type="NCBI Taxonomy" id="2609844"/>
    <lineage>
        <taxon>Eukaryota</taxon>
        <taxon>Fungi</taxon>
        <taxon>Dikarya</taxon>
        <taxon>Ascomycota</taxon>
        <taxon>Pezizomycotina</taxon>
        <taxon>Sordariomycetes</taxon>
        <taxon>Sordariomycetidae</taxon>
        <taxon>Sordariales</taxon>
        <taxon>Podosporaceae</taxon>
        <taxon>Podospora</taxon>
    </lineage>
</organism>
<evidence type="ECO:0000313" key="3">
    <source>
        <dbReference type="EMBL" id="KAK4675045.1"/>
    </source>
</evidence>
<sequence length="388" mass="43208">MDSTTVAVEVSRQEDTFVKVFDDDSKEFWHETTLLTFIKLLQSSGYSNQDIEIHGKWYEPLPRLLPSFYRWARLTRDSTRYNRFIIPALGGRPQPGKKPLFNARITADGSPMELSVNFKETSNVRTVRFTIEATGPEAGTPIDPYNQEQTTRLLHNMTKSIPSIHLGQYNTFIRSLFLPASTAPSLLPKVPHETPLSQAWVACDLAHGGDIMAKVYFMPFLKWLHTASSPSAAVSTKDIIFDIARQCDGPYGSYNHPIALLDSYLCSFPSGPSRPTVEMIAIDCIDSPSARIKCYLRTGVTTLQQAKDAMTLGGRTETEDTEAMLNQLGELWSVLFRPKIGAGEDIETKSVLFEGAYCHLAVEMRPGFPGSVDTKFAYSCEQSRGGAE</sequence>
<keyword evidence="2" id="KW-0808">Transferase</keyword>
<keyword evidence="4" id="KW-1185">Reference proteome</keyword>
<dbReference type="PANTHER" id="PTHR40627">
    <property type="entry name" value="INDOLE PRENYLTRANSFERASE TDIB-RELATED"/>
    <property type="match status" value="1"/>
</dbReference>
<evidence type="ECO:0008006" key="5">
    <source>
        <dbReference type="Google" id="ProtNLM"/>
    </source>
</evidence>
<dbReference type="EMBL" id="JAFFHC010000005">
    <property type="protein sequence ID" value="KAK4675045.1"/>
    <property type="molecule type" value="Genomic_DNA"/>
</dbReference>
<gene>
    <name evidence="3" type="ORF">QC764_501815</name>
</gene>